<dbReference type="EMBL" id="ABCC02000033">
    <property type="protein sequence ID" value="EDP15676.1"/>
    <property type="molecule type" value="Genomic_DNA"/>
</dbReference>
<proteinExistence type="predicted"/>
<gene>
    <name evidence="1" type="ORF">CLOBOL_03847</name>
</gene>
<protein>
    <submittedName>
        <fullName evidence="1">Uncharacterized protein</fullName>
    </submittedName>
</protein>
<accession>A8RTZ8</accession>
<reference evidence="1 2" key="2">
    <citation type="submission" date="2007-09" db="EMBL/GenBank/DDBJ databases">
        <title>Draft genome sequence of Clostridium bolteae (ATCC BAA-613).</title>
        <authorList>
            <person name="Sudarsanam P."/>
            <person name="Ley R."/>
            <person name="Guruge J."/>
            <person name="Turnbaugh P.J."/>
            <person name="Mahowald M."/>
            <person name="Liep D."/>
            <person name="Gordon J."/>
        </authorList>
    </citation>
    <scope>NUCLEOTIDE SEQUENCE [LARGE SCALE GENOMIC DNA]</scope>
    <source>
        <strain evidence="2">ATCC BAA-613 / DSM 15670 / CCUG 46953 / JCM 12243 / WAL 16351</strain>
    </source>
</reference>
<evidence type="ECO:0000313" key="1">
    <source>
        <dbReference type="EMBL" id="EDP15676.1"/>
    </source>
</evidence>
<dbReference type="HOGENOM" id="CLU_3006031_0_0_9"/>
<dbReference type="Proteomes" id="UP000005396">
    <property type="component" value="Unassembled WGS sequence"/>
</dbReference>
<reference evidence="1 2" key="1">
    <citation type="submission" date="2007-08" db="EMBL/GenBank/DDBJ databases">
        <authorList>
            <person name="Fulton L."/>
            <person name="Clifton S."/>
            <person name="Fulton B."/>
            <person name="Xu J."/>
            <person name="Minx P."/>
            <person name="Pepin K.H."/>
            <person name="Johnson M."/>
            <person name="Thiruvilangam P."/>
            <person name="Bhonagiri V."/>
            <person name="Nash W.E."/>
            <person name="Mardis E.R."/>
            <person name="Wilson R.K."/>
        </authorList>
    </citation>
    <scope>NUCLEOTIDE SEQUENCE [LARGE SCALE GENOMIC DNA]</scope>
    <source>
        <strain evidence="2">ATCC BAA-613 / DSM 15670 / CCUG 46953 / JCM 12243 / WAL 16351</strain>
    </source>
</reference>
<dbReference type="AlphaFoldDB" id="A8RTZ8"/>
<name>A8RTZ8_ENTBW</name>
<evidence type="ECO:0000313" key="2">
    <source>
        <dbReference type="Proteomes" id="UP000005396"/>
    </source>
</evidence>
<sequence>MICRVHFANLLGQEKAGELQTVAWSYMQTQRRLKKQNGLTAVRQSFIIIFQECGTD</sequence>
<organism evidence="1 2">
    <name type="scientific">Enterocloster bolteae (strain ATCC BAA-613 / DSM 15670 / CCUG 46953 / JCM 12243 / WAL 16351)</name>
    <name type="common">Clostridium bolteae</name>
    <dbReference type="NCBI Taxonomy" id="411902"/>
    <lineage>
        <taxon>Bacteria</taxon>
        <taxon>Bacillati</taxon>
        <taxon>Bacillota</taxon>
        <taxon>Clostridia</taxon>
        <taxon>Lachnospirales</taxon>
        <taxon>Lachnospiraceae</taxon>
        <taxon>Enterocloster</taxon>
    </lineage>
</organism>
<dbReference type="PaxDb" id="411902-CLOBOL_03847"/>
<comment type="caution">
    <text evidence="1">The sequence shown here is derived from an EMBL/GenBank/DDBJ whole genome shotgun (WGS) entry which is preliminary data.</text>
</comment>